<gene>
    <name evidence="2" type="ORF">B0W48_06095</name>
</gene>
<dbReference type="GO" id="GO:0043565">
    <property type="term" value="F:sequence-specific DNA binding"/>
    <property type="evidence" value="ECO:0007669"/>
    <property type="project" value="TreeGrafter"/>
</dbReference>
<evidence type="ECO:0000259" key="1">
    <source>
        <dbReference type="SMART" id="SM01321"/>
    </source>
</evidence>
<protein>
    <recommendedName>
        <fullName evidence="1">Transposase IS200-like domain-containing protein</fullName>
    </recommendedName>
</protein>
<evidence type="ECO:0000313" key="2">
    <source>
        <dbReference type="EMBL" id="AQP99410.1"/>
    </source>
</evidence>
<dbReference type="Gene3D" id="3.30.70.1290">
    <property type="entry name" value="Transposase IS200-like"/>
    <property type="match status" value="1"/>
</dbReference>
<dbReference type="PANTHER" id="PTHR36966:SF1">
    <property type="entry name" value="REP-ASSOCIATED TYROSINE TRANSPOSASE"/>
    <property type="match status" value="1"/>
</dbReference>
<dbReference type="InterPro" id="IPR036515">
    <property type="entry name" value="Transposase_17_sf"/>
</dbReference>
<feature type="domain" description="Transposase IS200-like" evidence="1">
    <location>
        <begin position="14"/>
        <end position="129"/>
    </location>
</feature>
<dbReference type="Pfam" id="PF01797">
    <property type="entry name" value="Y1_Tnp"/>
    <property type="match status" value="1"/>
</dbReference>
<sequence>MADSYKRRKGRCSIENHYYAVTICCISRKPLFTHFKNSHLIVQTLYEFSITQNLTTICYVVMPDHLHWIFKLTGSKPLSAVVGQFKSITTLKYNRLNQCNGALWQANFYDHSIKSDDDLINQARYIVANPLRAKLVERVGDYPYWNCIYLSP</sequence>
<evidence type="ECO:0000313" key="3">
    <source>
        <dbReference type="Proteomes" id="UP000188243"/>
    </source>
</evidence>
<dbReference type="InterPro" id="IPR052715">
    <property type="entry name" value="RAYT_transposase"/>
</dbReference>
<dbReference type="AlphaFoldDB" id="A0A1Q2GWL8"/>
<accession>A0A1Q2GWL8</accession>
<dbReference type="Proteomes" id="UP000188243">
    <property type="component" value="Chromosome"/>
</dbReference>
<organism evidence="2 3">
    <name type="scientific">Pseudoalteromonas aliena</name>
    <dbReference type="NCBI Taxonomy" id="247523"/>
    <lineage>
        <taxon>Bacteria</taxon>
        <taxon>Pseudomonadati</taxon>
        <taxon>Pseudomonadota</taxon>
        <taxon>Gammaproteobacteria</taxon>
        <taxon>Alteromonadales</taxon>
        <taxon>Pseudoalteromonadaceae</taxon>
        <taxon>Pseudoalteromonas</taxon>
    </lineage>
</organism>
<dbReference type="GO" id="GO:0004803">
    <property type="term" value="F:transposase activity"/>
    <property type="evidence" value="ECO:0007669"/>
    <property type="project" value="InterPro"/>
</dbReference>
<name>A0A1Q2GWL8_9GAMM</name>
<dbReference type="SUPFAM" id="SSF143422">
    <property type="entry name" value="Transposase IS200-like"/>
    <property type="match status" value="1"/>
</dbReference>
<dbReference type="NCBIfam" id="NF047646">
    <property type="entry name" value="REP_Tyr_transpos"/>
    <property type="match status" value="1"/>
</dbReference>
<dbReference type="RefSeq" id="WP_077536092.1">
    <property type="nucleotide sequence ID" value="NZ_CP019628.1"/>
</dbReference>
<dbReference type="InterPro" id="IPR002686">
    <property type="entry name" value="Transposase_17"/>
</dbReference>
<dbReference type="GO" id="GO:0006313">
    <property type="term" value="P:DNA transposition"/>
    <property type="evidence" value="ECO:0007669"/>
    <property type="project" value="InterPro"/>
</dbReference>
<dbReference type="PANTHER" id="PTHR36966">
    <property type="entry name" value="REP-ASSOCIATED TYROSINE TRANSPOSASE"/>
    <property type="match status" value="1"/>
</dbReference>
<proteinExistence type="predicted"/>
<dbReference type="KEGG" id="paln:B0W48_06095"/>
<dbReference type="EMBL" id="CP019628">
    <property type="protein sequence ID" value="AQP99410.1"/>
    <property type="molecule type" value="Genomic_DNA"/>
</dbReference>
<dbReference type="SMART" id="SM01321">
    <property type="entry name" value="Y1_Tnp"/>
    <property type="match status" value="1"/>
</dbReference>
<reference evidence="2 3" key="1">
    <citation type="submission" date="2017-02" db="EMBL/GenBank/DDBJ databases">
        <title>Complete genome sequence of the cold-active Pseudoalteromonas aliena strain EH1 isolated from Arctic seawater.</title>
        <authorList>
            <person name="Kim E."/>
            <person name="Heo E."/>
            <person name="Kim H."/>
            <person name="Kim D."/>
        </authorList>
    </citation>
    <scope>NUCLEOTIDE SEQUENCE [LARGE SCALE GENOMIC DNA]</scope>
    <source>
        <strain evidence="2 3">EH1</strain>
    </source>
</reference>